<organism evidence="1 2">
    <name type="scientific">Mycobacterium yunnanensis</name>
    <dbReference type="NCBI Taxonomy" id="368477"/>
    <lineage>
        <taxon>Bacteria</taxon>
        <taxon>Bacillati</taxon>
        <taxon>Actinomycetota</taxon>
        <taxon>Actinomycetes</taxon>
        <taxon>Mycobacteriales</taxon>
        <taxon>Mycobacteriaceae</taxon>
        <taxon>Mycobacterium</taxon>
    </lineage>
</organism>
<reference evidence="1" key="2">
    <citation type="journal article" date="2022" name="BMC Genomics">
        <title>Comparative genome analysis of mycobacteria focusing on tRNA and non-coding RNA.</title>
        <authorList>
            <person name="Behra P.R.K."/>
            <person name="Pettersson B.M.F."/>
            <person name="Ramesh M."/>
            <person name="Das S."/>
            <person name="Dasgupta S."/>
            <person name="Kirsebom L.A."/>
        </authorList>
    </citation>
    <scope>NUCLEOTIDE SEQUENCE</scope>
    <source>
        <strain evidence="1">DSM 44838</strain>
    </source>
</reference>
<proteinExistence type="predicted"/>
<evidence type="ECO:0000313" key="2">
    <source>
        <dbReference type="Proteomes" id="UP001141629"/>
    </source>
</evidence>
<name>A0A9X3C1Q8_9MYCO</name>
<gene>
    <name evidence="1" type="ORF">H7K45_07660</name>
</gene>
<dbReference type="InterPro" id="IPR011008">
    <property type="entry name" value="Dimeric_a/b-barrel"/>
</dbReference>
<dbReference type="EMBL" id="JACKVK010000005">
    <property type="protein sequence ID" value="MCV7420411.1"/>
    <property type="molecule type" value="Genomic_DNA"/>
</dbReference>
<accession>A0A9X3C1Q8</accession>
<protein>
    <submittedName>
        <fullName evidence="1">DUF3291 domain-containing protein</fullName>
    </submittedName>
</protein>
<dbReference type="Gene3D" id="3.30.70.100">
    <property type="match status" value="1"/>
</dbReference>
<dbReference type="AlphaFoldDB" id="A0A9X3C1Q8"/>
<sequence length="117" mass="13252">MASRFEVVSWRDVAPFFLAALRIRRQMLGAPGAVGVSLVAHPARREFYTLSAWRDRAALDSAVAGRPHVESMTRFRPRMASSLFSFWTAAMPAGVHPEWPEARARLREEADPSRCRR</sequence>
<dbReference type="Proteomes" id="UP001141629">
    <property type="component" value="Unassembled WGS sequence"/>
</dbReference>
<comment type="caution">
    <text evidence="1">The sequence shown here is derived from an EMBL/GenBank/DDBJ whole genome shotgun (WGS) entry which is preliminary data.</text>
</comment>
<dbReference type="SUPFAM" id="SSF54909">
    <property type="entry name" value="Dimeric alpha+beta barrel"/>
    <property type="match status" value="1"/>
</dbReference>
<reference evidence="1" key="1">
    <citation type="submission" date="2020-07" db="EMBL/GenBank/DDBJ databases">
        <authorList>
            <person name="Pettersson B.M.F."/>
            <person name="Behra P.R.K."/>
            <person name="Ramesh M."/>
            <person name="Das S."/>
            <person name="Dasgupta S."/>
            <person name="Kirsebom L.A."/>
        </authorList>
    </citation>
    <scope>NUCLEOTIDE SEQUENCE</scope>
    <source>
        <strain evidence="1">DSM 44838</strain>
    </source>
</reference>
<evidence type="ECO:0000313" key="1">
    <source>
        <dbReference type="EMBL" id="MCV7420411.1"/>
    </source>
</evidence>
<keyword evidence="2" id="KW-1185">Reference proteome</keyword>